<reference evidence="1 2" key="1">
    <citation type="submission" date="2023-09" db="EMBL/GenBank/DDBJ databases">
        <title>Nesidiocoris tenuis whole genome shotgun sequence.</title>
        <authorList>
            <person name="Shibata T."/>
            <person name="Shimoda M."/>
            <person name="Kobayashi T."/>
            <person name="Uehara T."/>
        </authorList>
    </citation>
    <scope>NUCLEOTIDE SEQUENCE [LARGE SCALE GENOMIC DNA]</scope>
    <source>
        <strain evidence="1 2">Japan</strain>
    </source>
</reference>
<dbReference type="EMBL" id="AP028909">
    <property type="protein sequence ID" value="BES88127.1"/>
    <property type="molecule type" value="Genomic_DNA"/>
</dbReference>
<protein>
    <submittedName>
        <fullName evidence="1">Protein Hydra magnipapillata</fullName>
    </submittedName>
</protein>
<proteinExistence type="predicted"/>
<name>A0ABN7AA81_9HEMI</name>
<sequence length="160" mass="18767">MEMEQAFALIVALKLAKKRKFRKRECWVRKWVDRRIEFGACSTLVSELKLEDAQQFRNFIRMSAVQFESLLDLVKHQIVKRDTKFRAAIPPHDRLMVTLRFLASGDAYCSLQYVFRLPPCTISKIVPEATLKSLRDSKSLPALTEDWRPSRESKKSHFHL</sequence>
<dbReference type="Proteomes" id="UP001307889">
    <property type="component" value="Chromosome 1"/>
</dbReference>
<accession>A0ABN7AA81</accession>
<keyword evidence="2" id="KW-1185">Reference proteome</keyword>
<evidence type="ECO:0000313" key="2">
    <source>
        <dbReference type="Proteomes" id="UP001307889"/>
    </source>
</evidence>
<organism evidence="1 2">
    <name type="scientific">Nesidiocoris tenuis</name>
    <dbReference type="NCBI Taxonomy" id="355587"/>
    <lineage>
        <taxon>Eukaryota</taxon>
        <taxon>Metazoa</taxon>
        <taxon>Ecdysozoa</taxon>
        <taxon>Arthropoda</taxon>
        <taxon>Hexapoda</taxon>
        <taxon>Insecta</taxon>
        <taxon>Pterygota</taxon>
        <taxon>Neoptera</taxon>
        <taxon>Paraneoptera</taxon>
        <taxon>Hemiptera</taxon>
        <taxon>Heteroptera</taxon>
        <taxon>Panheteroptera</taxon>
        <taxon>Cimicomorpha</taxon>
        <taxon>Miridae</taxon>
        <taxon>Dicyphina</taxon>
        <taxon>Nesidiocoris</taxon>
    </lineage>
</organism>
<evidence type="ECO:0000313" key="1">
    <source>
        <dbReference type="EMBL" id="BES88127.1"/>
    </source>
</evidence>
<gene>
    <name evidence="1" type="ORF">NTJ_00933</name>
</gene>